<proteinExistence type="predicted"/>
<feature type="non-terminal residue" evidence="2">
    <location>
        <position position="1"/>
    </location>
</feature>
<name>A0A6J4H451_9ACTN</name>
<evidence type="ECO:0000256" key="1">
    <source>
        <dbReference type="SAM" id="MobiDB-lite"/>
    </source>
</evidence>
<feature type="region of interest" description="Disordered" evidence="1">
    <location>
        <begin position="1"/>
        <end position="48"/>
    </location>
</feature>
<feature type="compositionally biased region" description="Low complexity" evidence="1">
    <location>
        <begin position="147"/>
        <end position="157"/>
    </location>
</feature>
<feature type="non-terminal residue" evidence="2">
    <location>
        <position position="183"/>
    </location>
</feature>
<dbReference type="EMBL" id="CADCTF010000013">
    <property type="protein sequence ID" value="CAA9214499.1"/>
    <property type="molecule type" value="Genomic_DNA"/>
</dbReference>
<evidence type="ECO:0000313" key="2">
    <source>
        <dbReference type="EMBL" id="CAA9214499.1"/>
    </source>
</evidence>
<gene>
    <name evidence="2" type="ORF">AVDCRST_MAG50-379</name>
</gene>
<feature type="compositionally biased region" description="Low complexity" evidence="1">
    <location>
        <begin position="1"/>
        <end position="17"/>
    </location>
</feature>
<protein>
    <submittedName>
        <fullName evidence="2">Uncharacterized protein</fullName>
    </submittedName>
</protein>
<accession>A0A6J4H451</accession>
<dbReference type="AlphaFoldDB" id="A0A6J4H451"/>
<feature type="compositionally biased region" description="Gly residues" evidence="1">
    <location>
        <begin position="128"/>
        <end position="146"/>
    </location>
</feature>
<organism evidence="2">
    <name type="scientific">uncultured Acidimicrobiales bacterium</name>
    <dbReference type="NCBI Taxonomy" id="310071"/>
    <lineage>
        <taxon>Bacteria</taxon>
        <taxon>Bacillati</taxon>
        <taxon>Actinomycetota</taxon>
        <taxon>Acidimicrobiia</taxon>
        <taxon>Acidimicrobiales</taxon>
        <taxon>environmental samples</taxon>
    </lineage>
</organism>
<feature type="region of interest" description="Disordered" evidence="1">
    <location>
        <begin position="125"/>
        <end position="183"/>
    </location>
</feature>
<reference evidence="2" key="1">
    <citation type="submission" date="2020-02" db="EMBL/GenBank/DDBJ databases">
        <authorList>
            <person name="Meier V. D."/>
        </authorList>
    </citation>
    <scope>NUCLEOTIDE SEQUENCE</scope>
    <source>
        <strain evidence="2">AVDCRST_MAG50</strain>
    </source>
</reference>
<sequence>AFTSGPVAGRRAPARRPQLLSHRHRAGRPQPLRGARLRAQPADGGPGGCGRAGLGALGVRAHRRLLGGPGRPRLGRLVRRGVRAPTRVAVHTCRRWGRDDRCGRRPGHAGCRGGAAAHVRRVRELGSGPAGGRAGRGQLAGGGRGTGRPARPGLRRAVAQGDPPSAGPGLDPGSRARRRVPQL</sequence>